<reference evidence="1 2" key="1">
    <citation type="submission" date="2024-05" db="EMBL/GenBank/DDBJ databases">
        <title>Genome sequencing and assembly of Indian major carp, Cirrhinus mrigala (Hamilton, 1822).</title>
        <authorList>
            <person name="Mohindra V."/>
            <person name="Chowdhury L.M."/>
            <person name="Lal K."/>
            <person name="Jena J.K."/>
        </authorList>
    </citation>
    <scope>NUCLEOTIDE SEQUENCE [LARGE SCALE GENOMIC DNA]</scope>
    <source>
        <strain evidence="1">CM1030</strain>
        <tissue evidence="1">Blood</tissue>
    </source>
</reference>
<protein>
    <submittedName>
        <fullName evidence="1">Uncharacterized protein</fullName>
    </submittedName>
</protein>
<comment type="caution">
    <text evidence="1">The sequence shown here is derived from an EMBL/GenBank/DDBJ whole genome shotgun (WGS) entry which is preliminary data.</text>
</comment>
<dbReference type="Proteomes" id="UP001529510">
    <property type="component" value="Unassembled WGS sequence"/>
</dbReference>
<feature type="non-terminal residue" evidence="1">
    <location>
        <position position="190"/>
    </location>
</feature>
<evidence type="ECO:0000313" key="1">
    <source>
        <dbReference type="EMBL" id="KAL0179777.1"/>
    </source>
</evidence>
<proteinExistence type="predicted"/>
<dbReference type="AlphaFoldDB" id="A0ABD0Q0J7"/>
<organism evidence="1 2">
    <name type="scientific">Cirrhinus mrigala</name>
    <name type="common">Mrigala</name>
    <dbReference type="NCBI Taxonomy" id="683832"/>
    <lineage>
        <taxon>Eukaryota</taxon>
        <taxon>Metazoa</taxon>
        <taxon>Chordata</taxon>
        <taxon>Craniata</taxon>
        <taxon>Vertebrata</taxon>
        <taxon>Euteleostomi</taxon>
        <taxon>Actinopterygii</taxon>
        <taxon>Neopterygii</taxon>
        <taxon>Teleostei</taxon>
        <taxon>Ostariophysi</taxon>
        <taxon>Cypriniformes</taxon>
        <taxon>Cyprinidae</taxon>
        <taxon>Labeoninae</taxon>
        <taxon>Labeonini</taxon>
        <taxon>Cirrhinus</taxon>
    </lineage>
</organism>
<dbReference type="EMBL" id="JAMKFB020000012">
    <property type="protein sequence ID" value="KAL0179777.1"/>
    <property type="molecule type" value="Genomic_DNA"/>
</dbReference>
<keyword evidence="2" id="KW-1185">Reference proteome</keyword>
<accession>A0ABD0Q0J7</accession>
<name>A0ABD0Q0J7_CIRMR</name>
<feature type="non-terminal residue" evidence="1">
    <location>
        <position position="1"/>
    </location>
</feature>
<gene>
    <name evidence="1" type="ORF">M9458_025219</name>
</gene>
<evidence type="ECO:0000313" key="2">
    <source>
        <dbReference type="Proteomes" id="UP001529510"/>
    </source>
</evidence>
<sequence length="190" mass="21768">ELLELLDDDVISLTSSDPPASALLGYTQEEQELLDEEMESEFFQTSCPAYNELLEVMERATARLDLPWKRVKKVAQRGRLDERFLSDHNPPAQVSLPFLPDLHSEVVKAWNKPFSLRIHRFQHTSYANIEGMRNNGYERMPPIEEMLASYLSLGEASSLKGHWLSPDEVAKLRRTMDLALRAIKQATIDI</sequence>